<dbReference type="PANTHER" id="PTHR37610:SF40">
    <property type="entry name" value="OS01G0909600 PROTEIN"/>
    <property type="match status" value="1"/>
</dbReference>
<feature type="domain" description="Retrotransposon Copia-like N-terminal" evidence="1">
    <location>
        <begin position="25"/>
        <end position="66"/>
    </location>
</feature>
<dbReference type="AlphaFoldDB" id="A0AAW2Y6A8"/>
<proteinExistence type="predicted"/>
<evidence type="ECO:0000259" key="1">
    <source>
        <dbReference type="Pfam" id="PF14244"/>
    </source>
</evidence>
<gene>
    <name evidence="2" type="ORF">Slati_0019000</name>
</gene>
<dbReference type="InterPro" id="IPR029472">
    <property type="entry name" value="Copia-like_N"/>
</dbReference>
<dbReference type="PANTHER" id="PTHR37610">
    <property type="entry name" value="CCHC-TYPE DOMAIN-CONTAINING PROTEIN"/>
    <property type="match status" value="1"/>
</dbReference>
<dbReference type="Pfam" id="PF14244">
    <property type="entry name" value="Retrotran_gag_3"/>
    <property type="match status" value="1"/>
</dbReference>
<sequence length="148" mass="16910">MASPTKQEDKGKKVDMNLDLLRMQITENPGTILVSNALIGPNSLSWNRSIKIALGPKMKLGFINGKDPKHAETSEEYEHWARTDSGNFLDLEHNLKRYSGIFSLYRYNHRTLARNRGNMVNSPMVYQLQREIVSTSQGTLKYQPTLEN</sequence>
<reference evidence="2" key="2">
    <citation type="journal article" date="2024" name="Plant">
        <title>Genomic evolution and insights into agronomic trait innovations of Sesamum species.</title>
        <authorList>
            <person name="Miao H."/>
            <person name="Wang L."/>
            <person name="Qu L."/>
            <person name="Liu H."/>
            <person name="Sun Y."/>
            <person name="Le M."/>
            <person name="Wang Q."/>
            <person name="Wei S."/>
            <person name="Zheng Y."/>
            <person name="Lin W."/>
            <person name="Duan Y."/>
            <person name="Cao H."/>
            <person name="Xiong S."/>
            <person name="Wang X."/>
            <person name="Wei L."/>
            <person name="Li C."/>
            <person name="Ma Q."/>
            <person name="Ju M."/>
            <person name="Zhao R."/>
            <person name="Li G."/>
            <person name="Mu C."/>
            <person name="Tian Q."/>
            <person name="Mei H."/>
            <person name="Zhang T."/>
            <person name="Gao T."/>
            <person name="Zhang H."/>
        </authorList>
    </citation>
    <scope>NUCLEOTIDE SEQUENCE</scope>
    <source>
        <strain evidence="2">KEN1</strain>
    </source>
</reference>
<reference evidence="2" key="1">
    <citation type="submission" date="2020-06" db="EMBL/GenBank/DDBJ databases">
        <authorList>
            <person name="Li T."/>
            <person name="Hu X."/>
            <person name="Zhang T."/>
            <person name="Song X."/>
            <person name="Zhang H."/>
            <person name="Dai N."/>
            <person name="Sheng W."/>
            <person name="Hou X."/>
            <person name="Wei L."/>
        </authorList>
    </citation>
    <scope>NUCLEOTIDE SEQUENCE</scope>
    <source>
        <strain evidence="2">KEN1</strain>
        <tissue evidence="2">Leaf</tissue>
    </source>
</reference>
<name>A0AAW2Y6A8_9LAMI</name>
<protein>
    <recommendedName>
        <fullName evidence="1">Retrotransposon Copia-like N-terminal domain-containing protein</fullName>
    </recommendedName>
</protein>
<organism evidence="2">
    <name type="scientific">Sesamum latifolium</name>
    <dbReference type="NCBI Taxonomy" id="2727402"/>
    <lineage>
        <taxon>Eukaryota</taxon>
        <taxon>Viridiplantae</taxon>
        <taxon>Streptophyta</taxon>
        <taxon>Embryophyta</taxon>
        <taxon>Tracheophyta</taxon>
        <taxon>Spermatophyta</taxon>
        <taxon>Magnoliopsida</taxon>
        <taxon>eudicotyledons</taxon>
        <taxon>Gunneridae</taxon>
        <taxon>Pentapetalae</taxon>
        <taxon>asterids</taxon>
        <taxon>lamiids</taxon>
        <taxon>Lamiales</taxon>
        <taxon>Pedaliaceae</taxon>
        <taxon>Sesamum</taxon>
    </lineage>
</organism>
<comment type="caution">
    <text evidence="2">The sequence shown here is derived from an EMBL/GenBank/DDBJ whole genome shotgun (WGS) entry which is preliminary data.</text>
</comment>
<accession>A0AAW2Y6A8</accession>
<evidence type="ECO:0000313" key="2">
    <source>
        <dbReference type="EMBL" id="KAL0461314.1"/>
    </source>
</evidence>
<dbReference type="EMBL" id="JACGWN010000001">
    <property type="protein sequence ID" value="KAL0461314.1"/>
    <property type="molecule type" value="Genomic_DNA"/>
</dbReference>